<proteinExistence type="predicted"/>
<dbReference type="KEGG" id="vg:24721749"/>
<evidence type="ECO:0000313" key="2">
    <source>
        <dbReference type="Proteomes" id="UP000030323"/>
    </source>
</evidence>
<reference evidence="1 2" key="1">
    <citation type="journal article" date="2015" name="Genome Announc.">
        <title>Complete Genome Sequence of Citrobacter freundii Myophage Moon.</title>
        <authorList>
            <person name="Edwards G.B."/>
            <person name="Luna A.J."/>
            <person name="Hernandez A.C."/>
            <person name="Kuty Everett G.F."/>
        </authorList>
    </citation>
    <scope>NUCLEOTIDE SEQUENCE [LARGE SCALE GENOMIC DNA]</scope>
</reference>
<dbReference type="EMBL" id="KM236240">
    <property type="protein sequence ID" value="AIX12121.1"/>
    <property type="molecule type" value="Genomic_DNA"/>
</dbReference>
<dbReference type="GeneID" id="24721749"/>
<protein>
    <submittedName>
        <fullName evidence="1">Uncharacterized protein</fullName>
    </submittedName>
</protein>
<name>A0A0A0YQ81_9CAUD</name>
<gene>
    <name evidence="1" type="ORF">CPT_Moon150</name>
</gene>
<dbReference type="Proteomes" id="UP000030323">
    <property type="component" value="Segment"/>
</dbReference>
<keyword evidence="2" id="KW-1185">Reference proteome</keyword>
<sequence>MTTYDYIMYDPEFKTFYYYFDDFEFGGWQTSSNPGDADSFDSPEEAIRECKEPGAVPVRRHIIIEV</sequence>
<dbReference type="RefSeq" id="YP_009146583.1">
    <property type="nucleotide sequence ID" value="NC_027331.1"/>
</dbReference>
<evidence type="ECO:0000313" key="1">
    <source>
        <dbReference type="EMBL" id="AIX12121.1"/>
    </source>
</evidence>
<accession>A0A0A0YQ81</accession>
<organism evidence="1 2">
    <name type="scientific">Citrobacter phage Moon</name>
    <dbReference type="NCBI Taxonomy" id="1540095"/>
    <lineage>
        <taxon>Viruses</taxon>
        <taxon>Duplodnaviria</taxon>
        <taxon>Heunggongvirae</taxon>
        <taxon>Uroviricota</taxon>
        <taxon>Caudoviricetes</taxon>
        <taxon>Pantevenvirales</taxon>
        <taxon>Straboviridae</taxon>
        <taxon>Tevenvirinae</taxon>
        <taxon>Moonvirus</taxon>
        <taxon>Moonvirus moon</taxon>
    </lineage>
</organism>